<evidence type="ECO:0000313" key="2">
    <source>
        <dbReference type="EMBL" id="MBH5323416.1"/>
    </source>
</evidence>
<dbReference type="RefSeq" id="WP_197922317.1">
    <property type="nucleotide sequence ID" value="NZ_CAWPTA010000009.1"/>
</dbReference>
<dbReference type="SUPFAM" id="SSF56300">
    <property type="entry name" value="Metallo-dependent phosphatases"/>
    <property type="match status" value="1"/>
</dbReference>
<dbReference type="InterPro" id="IPR050126">
    <property type="entry name" value="Ap4A_hydrolase"/>
</dbReference>
<evidence type="ECO:0000259" key="1">
    <source>
        <dbReference type="Pfam" id="PF00149"/>
    </source>
</evidence>
<keyword evidence="3" id="KW-1185">Reference proteome</keyword>
<dbReference type="EMBL" id="JAEANY010000004">
    <property type="protein sequence ID" value="MBH5323416.1"/>
    <property type="molecule type" value="Genomic_DNA"/>
</dbReference>
<gene>
    <name evidence="2" type="ORF">I5L03_12570</name>
</gene>
<comment type="caution">
    <text evidence="2">The sequence shown here is derived from an EMBL/GenBank/DDBJ whole genome shotgun (WGS) entry which is preliminary data.</text>
</comment>
<organism evidence="2 3">
    <name type="scientific">Aurantiacibacter sediminis</name>
    <dbReference type="NCBI Taxonomy" id="2793064"/>
    <lineage>
        <taxon>Bacteria</taxon>
        <taxon>Pseudomonadati</taxon>
        <taxon>Pseudomonadota</taxon>
        <taxon>Alphaproteobacteria</taxon>
        <taxon>Sphingomonadales</taxon>
        <taxon>Erythrobacteraceae</taxon>
        <taxon>Aurantiacibacter</taxon>
    </lineage>
</organism>
<accession>A0ABS0N6N2</accession>
<evidence type="ECO:0000313" key="3">
    <source>
        <dbReference type="Proteomes" id="UP000602442"/>
    </source>
</evidence>
<dbReference type="Gene3D" id="3.60.21.10">
    <property type="match status" value="1"/>
</dbReference>
<dbReference type="InterPro" id="IPR004843">
    <property type="entry name" value="Calcineurin-like_PHP"/>
</dbReference>
<dbReference type="PANTHER" id="PTHR42850">
    <property type="entry name" value="METALLOPHOSPHOESTERASE"/>
    <property type="match status" value="1"/>
</dbReference>
<reference evidence="2 3" key="1">
    <citation type="submission" date="2020-11" db="EMBL/GenBank/DDBJ databases">
        <title>Erythrobacter sediminis sp. nov., a marine bacterium from a tidal flat of Garorim Bay.</title>
        <authorList>
            <person name="Kim D."/>
            <person name="Yoo Y."/>
            <person name="Kim J.-J."/>
        </authorList>
    </citation>
    <scope>NUCLEOTIDE SEQUENCE [LARGE SCALE GENOMIC DNA]</scope>
    <source>
        <strain evidence="2 3">JGD-13</strain>
    </source>
</reference>
<dbReference type="InterPro" id="IPR029052">
    <property type="entry name" value="Metallo-depent_PP-like"/>
</dbReference>
<dbReference type="PANTHER" id="PTHR42850:SF4">
    <property type="entry name" value="ZINC-DEPENDENT ENDOPOLYPHOSPHATASE"/>
    <property type="match status" value="1"/>
</dbReference>
<sequence length="271" mass="29985">MIQYVTNMFGSKKAKKSLPRIPAGQRVYAVGDIHGRADLFAALADAIDAEIAECDADGIQCHIILLGDLVDRGPDSAGVIDQAKAWGKRRSVRTLIGNHEEMFLDAFESKDVLRHFLRHGGRETLMSYGIDRKAFSKLSVSEIQQLMEEAVPAKHRKFLRKCEDMVQFGDYLFVHAGISPGVPLDQQKTRALRWIREPFLSHTGSHGVVVVHGHTITDEPVQTGNRIGIDTGAYASGRLTALVLEDDGRRYLTARETKKGNIKVDGEKVPA</sequence>
<proteinExistence type="predicted"/>
<feature type="domain" description="Calcineurin-like phosphoesterase" evidence="1">
    <location>
        <begin position="26"/>
        <end position="217"/>
    </location>
</feature>
<name>A0ABS0N6N2_9SPHN</name>
<dbReference type="Pfam" id="PF00149">
    <property type="entry name" value="Metallophos"/>
    <property type="match status" value="1"/>
</dbReference>
<dbReference type="Proteomes" id="UP000602442">
    <property type="component" value="Unassembled WGS sequence"/>
</dbReference>
<protein>
    <submittedName>
        <fullName evidence="2">Serine/threonine protein phosphatase</fullName>
    </submittedName>
</protein>